<name>J9DKH1_EDHAE</name>
<dbReference type="OMA" id="NIYYEPY"/>
<accession>J9DKH1</accession>
<protein>
    <submittedName>
        <fullName evidence="1">Uncharacterized protein</fullName>
    </submittedName>
</protein>
<dbReference type="EMBL" id="AFBI03000105">
    <property type="protein sequence ID" value="EJW01887.1"/>
    <property type="molecule type" value="Genomic_DNA"/>
</dbReference>
<dbReference type="HOGENOM" id="CLU_1896187_0_0_1"/>
<keyword evidence="2" id="KW-1185">Reference proteome</keyword>
<dbReference type="InParanoid" id="J9DKH1"/>
<reference evidence="2" key="2">
    <citation type="submission" date="2015-07" db="EMBL/GenBank/DDBJ databases">
        <title>Contrasting host-pathogen interactions and genome evolution in two generalist and specialist microsporidian pathogens of mosquitoes.</title>
        <authorList>
            <consortium name="The Broad Institute Genomics Platform"/>
            <consortium name="The Broad Institute Genome Sequencing Center for Infectious Disease"/>
            <person name="Cuomo C.A."/>
            <person name="Sanscrainte N.D."/>
            <person name="Goldberg J.M."/>
            <person name="Heiman D."/>
            <person name="Young S."/>
            <person name="Zeng Q."/>
            <person name="Becnel J.J."/>
            <person name="Birren B.W."/>
        </authorList>
    </citation>
    <scope>NUCLEOTIDE SEQUENCE [LARGE SCALE GENOMIC DNA]</scope>
    <source>
        <strain evidence="2">USNM 41457</strain>
    </source>
</reference>
<dbReference type="Proteomes" id="UP000003163">
    <property type="component" value="Unassembled WGS sequence"/>
</dbReference>
<evidence type="ECO:0000313" key="2">
    <source>
        <dbReference type="Proteomes" id="UP000003163"/>
    </source>
</evidence>
<evidence type="ECO:0000313" key="1">
    <source>
        <dbReference type="EMBL" id="EJW01887.1"/>
    </source>
</evidence>
<dbReference type="OrthoDB" id="2189046at2759"/>
<dbReference type="AlphaFoldDB" id="J9DKH1"/>
<sequence>MSDDEYSEETLEAIQSFIDLVKKVEKVKKDRKEILERHFPELFETKPEAKKDLEIRISEIINKNISHPPVFLASILGFSKSNWNKTVEKMLIDLGLTSRLRYCSYENMQRYEKLKHLILKYIDKKYKTK</sequence>
<reference evidence="1 2" key="1">
    <citation type="submission" date="2011-08" db="EMBL/GenBank/DDBJ databases">
        <authorList>
            <person name="Liu Z.J."/>
            <person name="Shi F.L."/>
            <person name="Lu J.Q."/>
            <person name="Li M."/>
            <person name="Wang Z.L."/>
        </authorList>
    </citation>
    <scope>NUCLEOTIDE SEQUENCE [LARGE SCALE GENOMIC DNA]</scope>
    <source>
        <strain evidence="1 2">USNM 41457</strain>
    </source>
</reference>
<proteinExistence type="predicted"/>
<organism evidence="1 2">
    <name type="scientific">Edhazardia aedis (strain USNM 41457)</name>
    <name type="common">Microsporidian parasite</name>
    <dbReference type="NCBI Taxonomy" id="1003232"/>
    <lineage>
        <taxon>Eukaryota</taxon>
        <taxon>Fungi</taxon>
        <taxon>Fungi incertae sedis</taxon>
        <taxon>Microsporidia</taxon>
        <taxon>Edhazardia</taxon>
    </lineage>
</organism>
<dbReference type="Pfam" id="PF17024">
    <property type="entry name" value="DMAP1_like"/>
    <property type="match status" value="1"/>
</dbReference>
<dbReference type="VEuPathDB" id="MicrosporidiaDB:EDEG_03641"/>
<dbReference type="InterPro" id="IPR031504">
    <property type="entry name" value="DMAP1-like"/>
</dbReference>
<gene>
    <name evidence="1" type="ORF">EDEG_03641</name>
</gene>
<comment type="caution">
    <text evidence="1">The sequence shown here is derived from an EMBL/GenBank/DDBJ whole genome shotgun (WGS) entry which is preliminary data.</text>
</comment>